<reference evidence="4" key="1">
    <citation type="thesis" date="2020" institute="ProQuest LLC" country="789 East Eisenhower Parkway, Ann Arbor, MI, USA">
        <title>Comparative Genomics and Chromosome Evolution.</title>
        <authorList>
            <person name="Mudd A.B."/>
        </authorList>
    </citation>
    <scope>NUCLEOTIDE SEQUENCE</scope>
    <source>
        <strain evidence="4">237g6f4</strain>
        <tissue evidence="4">Blood</tissue>
    </source>
</reference>
<organism evidence="4 5">
    <name type="scientific">Engystomops pustulosus</name>
    <name type="common">Tungara frog</name>
    <name type="synonym">Physalaemus pustulosus</name>
    <dbReference type="NCBI Taxonomy" id="76066"/>
    <lineage>
        <taxon>Eukaryota</taxon>
        <taxon>Metazoa</taxon>
        <taxon>Chordata</taxon>
        <taxon>Craniata</taxon>
        <taxon>Vertebrata</taxon>
        <taxon>Euteleostomi</taxon>
        <taxon>Amphibia</taxon>
        <taxon>Batrachia</taxon>
        <taxon>Anura</taxon>
        <taxon>Neobatrachia</taxon>
        <taxon>Hyloidea</taxon>
        <taxon>Leptodactylidae</taxon>
        <taxon>Leiuperinae</taxon>
        <taxon>Engystomops</taxon>
    </lineage>
</organism>
<keyword evidence="2" id="KW-0496">Mitochondrion</keyword>
<evidence type="ECO:0000256" key="2">
    <source>
        <dbReference type="ARBA" id="ARBA00023128"/>
    </source>
</evidence>
<dbReference type="GO" id="GO:0044528">
    <property type="term" value="P:regulation of mitochondrial mRNA stability"/>
    <property type="evidence" value="ECO:0007669"/>
    <property type="project" value="InterPro"/>
</dbReference>
<keyword evidence="5" id="KW-1185">Reference proteome</keyword>
<evidence type="ECO:0000256" key="1">
    <source>
        <dbReference type="ARBA" id="ARBA00004173"/>
    </source>
</evidence>
<dbReference type="SMART" id="SM00952">
    <property type="entry name" value="RAP"/>
    <property type="match status" value="1"/>
</dbReference>
<dbReference type="GO" id="GO:0000963">
    <property type="term" value="P:mitochondrial RNA processing"/>
    <property type="evidence" value="ECO:0007669"/>
    <property type="project" value="TreeGrafter"/>
</dbReference>
<proteinExistence type="predicted"/>
<dbReference type="Proteomes" id="UP000824782">
    <property type="component" value="Unassembled WGS sequence"/>
</dbReference>
<evidence type="ECO:0000313" key="5">
    <source>
        <dbReference type="Proteomes" id="UP000824782"/>
    </source>
</evidence>
<dbReference type="Pfam" id="PF08373">
    <property type="entry name" value="RAP"/>
    <property type="match status" value="1"/>
</dbReference>
<comment type="caution">
    <text evidence="4">The sequence shown here is derived from an EMBL/GenBank/DDBJ whole genome shotgun (WGS) entry which is preliminary data.</text>
</comment>
<sequence>MFRWRSPFRFSLRLLQTHSIKQEALLDQLKTCTTEYQVFQLLGMNRSAVTVHHVGHAVNQLWYIREGKPEKLRTLGQIRDHPEFIALCTLTQNKIDFLDDKELMDILCTLMMFQLEAHDSLIQQLVIEVWRRLERLDLPTLAKFAVCLRKQDLNTSPLLGQIASIVDKNLGDSDDPVTLSCLLVCLQAVGSSNLQERLIQKTESLIHRFDLSGLRHALRVMRLFYKYKFTYVSLLEKYDNFFKQNIGMMDAKNLADLTGVYQHLRLQNLDFPIMAKPRLIEMMKTCNDPETFTDLFDALSKMTSRQIRERLEEKLLTFLDEMNLTQLLIVLKAMVEMDCTNKALIKKLGSLVQKHLEICKPSQLFHITEALVQLSPQNTKLLKELQMHLHRKLVATFIPSEVATMAKALSLLGLHQVDDAVLSKIDAIIPQCNLPYMEKIAVLLMHLSKAPRASRNQHKTYRELLQKLNSSALERLRHMDNIDLLLDEVIQIKSRHWMNDHLSEGLLDTCQRLLHQVTWRNVPKLSIFLMLLNCTRAQHLHTIAAVTMKDITKIHPSNILIVLRPFSVLNCEPPQGQEFFNICLQHVLEHKETLSPLCLMQISYNLSLAQQFPKELINDIFNISFLRRLDVQLSSFPHAQSMSLRHNLMELNRAVCIEHPEYRVPWFHEPYCQHMKKKEMTSLNQQLQELLEEILGGKRYTKTSATTPYSYFIDFEFMLDKDNKPIPYREQDEVSDDAVKMCEINGQLPEGTKRFAVELLGLKAFCQNKHLKGTFAMKKRHLEILGYRVIQIPSYEWKSLTLTERENQIQYLRKKIYTEN</sequence>
<dbReference type="PANTHER" id="PTHR21228:SF29">
    <property type="entry name" value="FAST KINASE DOMAIN-CONTAINING PROTEIN 1, MITOCHONDRIAL"/>
    <property type="match status" value="1"/>
</dbReference>
<dbReference type="AlphaFoldDB" id="A0AAV7AER0"/>
<dbReference type="InterPro" id="IPR050870">
    <property type="entry name" value="FAST_kinase"/>
</dbReference>
<name>A0AAV7AER0_ENGPU</name>
<dbReference type="GO" id="GO:0005759">
    <property type="term" value="C:mitochondrial matrix"/>
    <property type="evidence" value="ECO:0007669"/>
    <property type="project" value="TreeGrafter"/>
</dbReference>
<protein>
    <recommendedName>
        <fullName evidence="3">RAP domain-containing protein</fullName>
    </recommendedName>
</protein>
<gene>
    <name evidence="4" type="ORF">GDO81_017427</name>
</gene>
<dbReference type="InterPro" id="IPR010622">
    <property type="entry name" value="FAST_Leu-rich"/>
</dbReference>
<feature type="domain" description="RAP" evidence="3">
    <location>
        <begin position="755"/>
        <end position="814"/>
    </location>
</feature>
<evidence type="ECO:0000259" key="3">
    <source>
        <dbReference type="PROSITE" id="PS51286"/>
    </source>
</evidence>
<evidence type="ECO:0000313" key="4">
    <source>
        <dbReference type="EMBL" id="KAG8559717.1"/>
    </source>
</evidence>
<dbReference type="Pfam" id="PF06743">
    <property type="entry name" value="FAST_1"/>
    <property type="match status" value="1"/>
</dbReference>
<accession>A0AAV7AER0</accession>
<dbReference type="Pfam" id="PF08368">
    <property type="entry name" value="FAST_2"/>
    <property type="match status" value="1"/>
</dbReference>
<dbReference type="GO" id="GO:0003723">
    <property type="term" value="F:RNA binding"/>
    <property type="evidence" value="ECO:0007669"/>
    <property type="project" value="TreeGrafter"/>
</dbReference>
<comment type="subcellular location">
    <subcellularLocation>
        <location evidence="1">Mitochondrion</location>
    </subcellularLocation>
</comment>
<dbReference type="PANTHER" id="PTHR21228">
    <property type="entry name" value="FAST LEU-RICH DOMAIN-CONTAINING"/>
    <property type="match status" value="1"/>
</dbReference>
<dbReference type="EMBL" id="WNYA01000008">
    <property type="protein sequence ID" value="KAG8559717.1"/>
    <property type="molecule type" value="Genomic_DNA"/>
</dbReference>
<dbReference type="PROSITE" id="PS51286">
    <property type="entry name" value="RAP"/>
    <property type="match status" value="1"/>
</dbReference>
<dbReference type="InterPro" id="IPR013579">
    <property type="entry name" value="FAST_2"/>
</dbReference>
<dbReference type="InterPro" id="IPR013584">
    <property type="entry name" value="RAP"/>
</dbReference>
<dbReference type="GO" id="GO:0035770">
    <property type="term" value="C:ribonucleoprotein granule"/>
    <property type="evidence" value="ECO:0007669"/>
    <property type="project" value="TreeGrafter"/>
</dbReference>